<organism evidence="1 2">
    <name type="scientific">Marinobacter fuscus</name>
    <dbReference type="NCBI Taxonomy" id="2109942"/>
    <lineage>
        <taxon>Bacteria</taxon>
        <taxon>Pseudomonadati</taxon>
        <taxon>Pseudomonadota</taxon>
        <taxon>Gammaproteobacteria</taxon>
        <taxon>Pseudomonadales</taxon>
        <taxon>Marinobacteraceae</taxon>
        <taxon>Marinobacter</taxon>
    </lineage>
</organism>
<accession>A0A2T1K4J9</accession>
<evidence type="ECO:0000313" key="1">
    <source>
        <dbReference type="EMBL" id="PSF05017.1"/>
    </source>
</evidence>
<dbReference type="Proteomes" id="UP000239866">
    <property type="component" value="Unassembled WGS sequence"/>
</dbReference>
<dbReference type="EMBL" id="PXNP01000108">
    <property type="protein sequence ID" value="PSF05017.1"/>
    <property type="molecule type" value="Genomic_DNA"/>
</dbReference>
<reference evidence="1 2" key="1">
    <citation type="submission" date="2018-03" db="EMBL/GenBank/DDBJ databases">
        <title>Marinobacter brunus sp. nov., a marine bacterium of Gamma-proteobacteria isolated from the surface seawater of the South China Sea.</title>
        <authorList>
            <person name="Cheng H."/>
            <person name="Wu Y.-H."/>
            <person name="Xamxidin M."/>
            <person name="Xu X.-W."/>
        </authorList>
    </citation>
    <scope>NUCLEOTIDE SEQUENCE [LARGE SCALE GENOMIC DNA]</scope>
    <source>
        <strain evidence="1 2">NH169-3</strain>
    </source>
</reference>
<gene>
    <name evidence="1" type="ORF">C7H09_17095</name>
</gene>
<evidence type="ECO:0000313" key="2">
    <source>
        <dbReference type="Proteomes" id="UP000239866"/>
    </source>
</evidence>
<comment type="caution">
    <text evidence="1">The sequence shown here is derived from an EMBL/GenBank/DDBJ whole genome shotgun (WGS) entry which is preliminary data.</text>
</comment>
<keyword evidence="2" id="KW-1185">Reference proteome</keyword>
<protein>
    <submittedName>
        <fullName evidence="1">Uncharacterized protein</fullName>
    </submittedName>
</protein>
<dbReference type="AlphaFoldDB" id="A0A2T1K4J9"/>
<name>A0A2T1K4J9_9GAMM</name>
<sequence>MFLGIGLAVFGGLLVNPIWAYTFKEAGYSRCNTVIVRANKQFFNDAWVLEPADCYDRGLKQILHEDHGKRGFEKGARYLEKKHQFLQSREAVHNPGAGL</sequence>
<proteinExistence type="predicted"/>